<dbReference type="SUPFAM" id="SSF53041">
    <property type="entry name" value="Resolvase-like"/>
    <property type="match status" value="1"/>
</dbReference>
<name>A0L6Z5_MAGMM</name>
<dbReference type="InterPro" id="IPR036162">
    <property type="entry name" value="Resolvase-like_N_sf"/>
</dbReference>
<dbReference type="Gene3D" id="3.90.1750.20">
    <property type="entry name" value="Putative Large Serine Recombinase, Chain B, Domain 2"/>
    <property type="match status" value="1"/>
</dbReference>
<dbReference type="Gene3D" id="3.40.50.1390">
    <property type="entry name" value="Resolvase, N-terminal catalytic domain"/>
    <property type="match status" value="1"/>
</dbReference>
<dbReference type="KEGG" id="mgm:Mmc1_1227"/>
<evidence type="ECO:0000313" key="4">
    <source>
        <dbReference type="Proteomes" id="UP000002586"/>
    </source>
</evidence>
<dbReference type="HOGENOM" id="CLU_010686_18_15_5"/>
<evidence type="ECO:0000313" key="3">
    <source>
        <dbReference type="EMBL" id="ABK43738.1"/>
    </source>
</evidence>
<proteinExistence type="predicted"/>
<organism evidence="3 4">
    <name type="scientific">Magnetococcus marinus (strain ATCC BAA-1437 / JCM 17883 / MC-1)</name>
    <dbReference type="NCBI Taxonomy" id="156889"/>
    <lineage>
        <taxon>Bacteria</taxon>
        <taxon>Pseudomonadati</taxon>
        <taxon>Pseudomonadota</taxon>
        <taxon>Magnetococcia</taxon>
        <taxon>Magnetococcales</taxon>
        <taxon>Magnetococcaceae</taxon>
        <taxon>Magnetococcus</taxon>
    </lineage>
</organism>
<protein>
    <submittedName>
        <fullName evidence="3">Resolvase, N-terminal domain</fullName>
    </submittedName>
</protein>
<dbReference type="AlphaFoldDB" id="A0L6Z5"/>
<dbReference type="RefSeq" id="WP_011712893.1">
    <property type="nucleotide sequence ID" value="NC_008576.1"/>
</dbReference>
<dbReference type="PANTHER" id="PTHR30461:SF23">
    <property type="entry name" value="DNA RECOMBINASE-RELATED"/>
    <property type="match status" value="1"/>
</dbReference>
<feature type="domain" description="Recombinase" evidence="2">
    <location>
        <begin position="172"/>
        <end position="276"/>
    </location>
</feature>
<dbReference type="PANTHER" id="PTHR30461">
    <property type="entry name" value="DNA-INVERTASE FROM LAMBDOID PROPHAGE"/>
    <property type="match status" value="1"/>
</dbReference>
<dbReference type="InterPro" id="IPR025827">
    <property type="entry name" value="Zn_ribbon_recom_dom"/>
</dbReference>
<evidence type="ECO:0000259" key="1">
    <source>
        <dbReference type="PROSITE" id="PS51736"/>
    </source>
</evidence>
<accession>A0L6Z5</accession>
<dbReference type="InterPro" id="IPR050639">
    <property type="entry name" value="SSR_resolvase"/>
</dbReference>
<evidence type="ECO:0000259" key="2">
    <source>
        <dbReference type="PROSITE" id="PS51737"/>
    </source>
</evidence>
<dbReference type="InterPro" id="IPR011109">
    <property type="entry name" value="DNA_bind_recombinase_dom"/>
</dbReference>
<dbReference type="GO" id="GO:0003677">
    <property type="term" value="F:DNA binding"/>
    <property type="evidence" value="ECO:0007669"/>
    <property type="project" value="InterPro"/>
</dbReference>
<dbReference type="Pfam" id="PF00239">
    <property type="entry name" value="Resolvase"/>
    <property type="match status" value="1"/>
</dbReference>
<reference evidence="4" key="1">
    <citation type="journal article" date="2009" name="Appl. Environ. Microbiol.">
        <title>Complete genome sequence of the chemolithoautotrophic marine magnetotactic coccus strain MC-1.</title>
        <authorList>
            <person name="Schubbe S."/>
            <person name="Williams T.J."/>
            <person name="Xie G."/>
            <person name="Kiss H.E."/>
            <person name="Brettin T.S."/>
            <person name="Martinez D."/>
            <person name="Ross C.A."/>
            <person name="Schuler D."/>
            <person name="Cox B.L."/>
            <person name="Nealson K.H."/>
            <person name="Bazylinski D.A."/>
        </authorList>
    </citation>
    <scope>NUCLEOTIDE SEQUENCE [LARGE SCALE GENOMIC DNA]</scope>
    <source>
        <strain evidence="4">ATCC BAA-1437 / JCM 17883 / MC-1</strain>
    </source>
</reference>
<dbReference type="Pfam" id="PF13408">
    <property type="entry name" value="Zn_ribbon_recom"/>
    <property type="match status" value="1"/>
</dbReference>
<dbReference type="PROSITE" id="PS51736">
    <property type="entry name" value="RECOMBINASES_3"/>
    <property type="match status" value="1"/>
</dbReference>
<dbReference type="EMBL" id="CP000471">
    <property type="protein sequence ID" value="ABK43738.1"/>
    <property type="molecule type" value="Genomic_DNA"/>
</dbReference>
<dbReference type="SMART" id="SM00857">
    <property type="entry name" value="Resolvase"/>
    <property type="match status" value="1"/>
</dbReference>
<feature type="domain" description="Resolvase/invertase-type recombinase catalytic" evidence="1">
    <location>
        <begin position="12"/>
        <end position="164"/>
    </location>
</feature>
<gene>
    <name evidence="3" type="ordered locus">Mmc1_1227</name>
</gene>
<dbReference type="Proteomes" id="UP000002586">
    <property type="component" value="Chromosome"/>
</dbReference>
<keyword evidence="4" id="KW-1185">Reference proteome</keyword>
<dbReference type="Pfam" id="PF07508">
    <property type="entry name" value="Recombinase"/>
    <property type="match status" value="1"/>
</dbReference>
<dbReference type="CDD" id="cd03768">
    <property type="entry name" value="SR_ResInv"/>
    <property type="match status" value="1"/>
</dbReference>
<dbReference type="GO" id="GO:0000150">
    <property type="term" value="F:DNA strand exchange activity"/>
    <property type="evidence" value="ECO:0007669"/>
    <property type="project" value="InterPro"/>
</dbReference>
<dbReference type="STRING" id="156889.Mmc1_1227"/>
<dbReference type="OrthoDB" id="7277848at2"/>
<dbReference type="PROSITE" id="PS51737">
    <property type="entry name" value="RECOMBINASE_DNA_BIND"/>
    <property type="match status" value="1"/>
</dbReference>
<dbReference type="InterPro" id="IPR038109">
    <property type="entry name" value="DNA_bind_recomb_sf"/>
</dbReference>
<sequence length="441" mass="50353">MSTQRKITPKVRCAIYTRKSTDEGLEMDFNSLDAQREACESFITSQKAEGWHLVPDRYDDGGFSGGNLERPGLKRLLTDIEAGKIDMVVIYKIDRLTRSLLDFSKLVERFDNYEVTFTSVTQSFNTATSMGRLTLNMLLSFAQFEREVTAERIRDKFAASKRKGLWMGGRVPLGYRVKDRKLVVVQKDAKTVQFIFERYLEIGSVTQLVDELAHAGAVSTYGNPMDKGYLYRLLKNRHYLGEIPSGDKSYPGEHDAIIEREIWDKAQALLASNKRKQPPRRRRQSVALLSGLIRCAHCDRSMSPSHSRKKGKLYRYYICQTATKTGYKNCPICAVPAGDIEVLVVQQVRQILHRPEMVVKIWREGKEIGSDLQESEIIKALQRLDPVWEELFPAEQQRLINLLVDRVELAPEELKVRLRAEGLDILAKELSHISNKKGKAA</sequence>
<dbReference type="InterPro" id="IPR006119">
    <property type="entry name" value="Resolv_N"/>
</dbReference>
<dbReference type="eggNOG" id="COG1961">
    <property type="taxonomic scope" value="Bacteria"/>
</dbReference>
<reference evidence="3 4" key="2">
    <citation type="journal article" date="2012" name="Int. J. Syst. Evol. Microbiol.">
        <title>Magnetococcus marinus gen. nov., sp. nov., a marine, magnetotactic bacterium that represents a novel lineage (Magnetococcaceae fam. nov.; Magnetococcales ord. nov.) at the base of the Alphaproteobacteria.</title>
        <authorList>
            <person name="Bazylinski D.A."/>
            <person name="Williams T.J."/>
            <person name="Lefevre C.T."/>
            <person name="Berg R.J."/>
            <person name="Zhang C.L."/>
            <person name="Bowser S.S."/>
            <person name="Dean A.J."/>
            <person name="Beveridge T.J."/>
        </authorList>
    </citation>
    <scope>NUCLEOTIDE SEQUENCE [LARGE SCALE GENOMIC DNA]</scope>
    <source>
        <strain evidence="4">ATCC BAA-1437 / JCM 17883 / MC-1</strain>
    </source>
</reference>